<name>A0A975YFW5_9RHOB</name>
<organism evidence="1">
    <name type="scientific">Gymnodinialimonas phycosphaerae</name>
    <dbReference type="NCBI Taxonomy" id="2841589"/>
    <lineage>
        <taxon>Bacteria</taxon>
        <taxon>Pseudomonadati</taxon>
        <taxon>Pseudomonadota</taxon>
        <taxon>Alphaproteobacteria</taxon>
        <taxon>Rhodobacterales</taxon>
        <taxon>Paracoccaceae</taxon>
        <taxon>Gymnodinialimonas</taxon>
    </lineage>
</organism>
<dbReference type="AlphaFoldDB" id="A0A975YFW5"/>
<accession>A0A975YFW5</accession>
<evidence type="ECO:0000313" key="1">
    <source>
        <dbReference type="EMBL" id="QXL87785.1"/>
    </source>
</evidence>
<reference evidence="1 2" key="1">
    <citation type="submission" date="2021-07" db="EMBL/GenBank/DDBJ databases">
        <title>Karlodiniumbacter phycospheric gen. nov., sp. nov., a phycosphere bacterium isolated from karlodinium veneficum.</title>
        <authorList>
            <person name="Peng Y."/>
            <person name="Jiang L."/>
            <person name="Lee J."/>
        </authorList>
    </citation>
    <scope>NUCLEOTIDE SEQUENCE</scope>
    <source>
        <strain evidence="1 2">N5</strain>
    </source>
</reference>
<gene>
    <name evidence="1" type="ORF">KUL25_20670</name>
</gene>
<protein>
    <submittedName>
        <fullName evidence="1">Uncharacterized protein</fullName>
    </submittedName>
</protein>
<keyword evidence="2" id="KW-1185">Reference proteome</keyword>
<dbReference type="EMBL" id="CP078073">
    <property type="protein sequence ID" value="QXL87785.1"/>
    <property type="molecule type" value="Genomic_DNA"/>
</dbReference>
<evidence type="ECO:0000313" key="2">
    <source>
        <dbReference type="Proteomes" id="UP000693972"/>
    </source>
</evidence>
<proteinExistence type="predicted"/>
<dbReference type="EMBL" id="JAIMBW010000001">
    <property type="protein sequence ID" value="MBY4895183.1"/>
    <property type="molecule type" value="Genomic_DNA"/>
</dbReference>
<dbReference type="Proteomes" id="UP000693972">
    <property type="component" value="Unassembled WGS sequence"/>
</dbReference>
<sequence>MTKTQRRDRFFTRIQHASPLDGGRTLIIVDGDPGRIEVGDSAAFGELTCPRGMPPPKARVIRRVGCLDRPLSWGLEVDGEIDEFIGANIGASLMITPSEML</sequence>
<dbReference type="RefSeq" id="WP_257894638.1">
    <property type="nucleotide sequence ID" value="NZ_JAIMBW010000001.1"/>
</dbReference>